<organism evidence="14 15">
    <name type="scientific">Melghiribacillus thermohalophilus</name>
    <dbReference type="NCBI Taxonomy" id="1324956"/>
    <lineage>
        <taxon>Bacteria</taxon>
        <taxon>Bacillati</taxon>
        <taxon>Bacillota</taxon>
        <taxon>Bacilli</taxon>
        <taxon>Bacillales</taxon>
        <taxon>Bacillaceae</taxon>
        <taxon>Melghiribacillus</taxon>
    </lineage>
</organism>
<feature type="domain" description="HhH-GPD" evidence="13">
    <location>
        <begin position="39"/>
        <end position="187"/>
    </location>
</feature>
<keyword evidence="5 12" id="KW-0378">Hydrolase</keyword>
<dbReference type="Pfam" id="PF00633">
    <property type="entry name" value="HHH"/>
    <property type="match status" value="1"/>
</dbReference>
<dbReference type="EMBL" id="SMAN01000003">
    <property type="protein sequence ID" value="TCT25542.1"/>
    <property type="molecule type" value="Genomic_DNA"/>
</dbReference>
<evidence type="ECO:0000256" key="3">
    <source>
        <dbReference type="ARBA" id="ARBA00022723"/>
    </source>
</evidence>
<dbReference type="CDD" id="cd00056">
    <property type="entry name" value="ENDO3c"/>
    <property type="match status" value="1"/>
</dbReference>
<dbReference type="FunFam" id="1.10.340.30:FF:000001">
    <property type="entry name" value="Endonuclease III"/>
    <property type="match status" value="1"/>
</dbReference>
<evidence type="ECO:0000256" key="11">
    <source>
        <dbReference type="ARBA" id="ARBA00023295"/>
    </source>
</evidence>
<keyword evidence="15" id="KW-1185">Reference proteome</keyword>
<dbReference type="PANTHER" id="PTHR10359">
    <property type="entry name" value="A/G-SPECIFIC ADENINE GLYCOSYLASE/ENDONUCLEASE III"/>
    <property type="match status" value="1"/>
</dbReference>
<dbReference type="GO" id="GO:0003677">
    <property type="term" value="F:DNA binding"/>
    <property type="evidence" value="ECO:0007669"/>
    <property type="project" value="UniProtKB-UniRule"/>
</dbReference>
<keyword evidence="14" id="KW-0255">Endonuclease</keyword>
<dbReference type="InterPro" id="IPR000445">
    <property type="entry name" value="HhH_motif"/>
</dbReference>
<comment type="catalytic activity">
    <reaction evidence="12">
        <text>2'-deoxyribonucleotide-(2'-deoxyribose 5'-phosphate)-2'-deoxyribonucleotide-DNA = a 3'-end 2'-deoxyribonucleotide-(2,3-dehydro-2,3-deoxyribose 5'-phosphate)-DNA + a 5'-end 5'-phospho-2'-deoxyribonucleoside-DNA + H(+)</text>
        <dbReference type="Rhea" id="RHEA:66592"/>
        <dbReference type="Rhea" id="RHEA-COMP:13180"/>
        <dbReference type="Rhea" id="RHEA-COMP:16897"/>
        <dbReference type="Rhea" id="RHEA-COMP:17067"/>
        <dbReference type="ChEBI" id="CHEBI:15378"/>
        <dbReference type="ChEBI" id="CHEBI:136412"/>
        <dbReference type="ChEBI" id="CHEBI:157695"/>
        <dbReference type="ChEBI" id="CHEBI:167181"/>
        <dbReference type="EC" id="4.2.99.18"/>
    </reaction>
</comment>
<keyword evidence="14" id="KW-0540">Nuclease</keyword>
<evidence type="ECO:0000256" key="8">
    <source>
        <dbReference type="ARBA" id="ARBA00023125"/>
    </source>
</evidence>
<dbReference type="Proteomes" id="UP000294650">
    <property type="component" value="Unassembled WGS sequence"/>
</dbReference>
<proteinExistence type="inferred from homology"/>
<dbReference type="SMART" id="SM00525">
    <property type="entry name" value="FES"/>
    <property type="match status" value="1"/>
</dbReference>
<comment type="caution">
    <text evidence="14">The sequence shown here is derived from an EMBL/GenBank/DDBJ whole genome shotgun (WGS) entry which is preliminary data.</text>
</comment>
<dbReference type="AlphaFoldDB" id="A0A4R3NEA2"/>
<dbReference type="Gene3D" id="1.10.340.30">
    <property type="entry name" value="Hypothetical protein, domain 2"/>
    <property type="match status" value="1"/>
</dbReference>
<accession>A0A4R3NEA2</accession>
<keyword evidence="6 12" id="KW-0408">Iron</keyword>
<dbReference type="PANTHER" id="PTHR10359:SF18">
    <property type="entry name" value="ENDONUCLEASE III"/>
    <property type="match status" value="1"/>
</dbReference>
<dbReference type="SUPFAM" id="SSF48150">
    <property type="entry name" value="DNA-glycosylase"/>
    <property type="match status" value="1"/>
</dbReference>
<dbReference type="HAMAP" id="MF_00942">
    <property type="entry name" value="Nth"/>
    <property type="match status" value="1"/>
</dbReference>
<keyword evidence="10 12" id="KW-0456">Lyase</keyword>
<evidence type="ECO:0000256" key="6">
    <source>
        <dbReference type="ARBA" id="ARBA00023004"/>
    </source>
</evidence>
<evidence type="ECO:0000256" key="12">
    <source>
        <dbReference type="HAMAP-Rule" id="MF_00942"/>
    </source>
</evidence>
<feature type="binding site" evidence="12">
    <location>
        <position position="189"/>
    </location>
    <ligand>
        <name>[4Fe-4S] cluster</name>
        <dbReference type="ChEBI" id="CHEBI:49883"/>
    </ligand>
</feature>
<dbReference type="InterPro" id="IPR003651">
    <property type="entry name" value="Endonuclease3_FeS-loop_motif"/>
</dbReference>
<comment type="cofactor">
    <cofactor evidence="12">
        <name>[4Fe-4S] cluster</name>
        <dbReference type="ChEBI" id="CHEBI:49883"/>
    </cofactor>
    <text evidence="12">Binds 1 [4Fe-4S] cluster.</text>
</comment>
<evidence type="ECO:0000256" key="2">
    <source>
        <dbReference type="ARBA" id="ARBA00022485"/>
    </source>
</evidence>
<evidence type="ECO:0000256" key="10">
    <source>
        <dbReference type="ARBA" id="ARBA00023239"/>
    </source>
</evidence>
<evidence type="ECO:0000313" key="15">
    <source>
        <dbReference type="Proteomes" id="UP000294650"/>
    </source>
</evidence>
<protein>
    <recommendedName>
        <fullName evidence="12">Endonuclease III</fullName>
        <ecNumber evidence="12">4.2.99.18</ecNumber>
    </recommendedName>
    <alternativeName>
        <fullName evidence="12">DNA-(apurinic or apyrimidinic site) lyase</fullName>
    </alternativeName>
</protein>
<dbReference type="GO" id="GO:0019104">
    <property type="term" value="F:DNA N-glycosylase activity"/>
    <property type="evidence" value="ECO:0007669"/>
    <property type="project" value="UniProtKB-UniRule"/>
</dbReference>
<dbReference type="GO" id="GO:0046872">
    <property type="term" value="F:metal ion binding"/>
    <property type="evidence" value="ECO:0007669"/>
    <property type="project" value="UniProtKB-KW"/>
</dbReference>
<dbReference type="InterPro" id="IPR005759">
    <property type="entry name" value="Nth"/>
</dbReference>
<evidence type="ECO:0000256" key="7">
    <source>
        <dbReference type="ARBA" id="ARBA00023014"/>
    </source>
</evidence>
<dbReference type="Pfam" id="PF00730">
    <property type="entry name" value="HhH-GPD"/>
    <property type="match status" value="1"/>
</dbReference>
<gene>
    <name evidence="12" type="primary">nth</name>
    <name evidence="14" type="ORF">EDD68_10397</name>
</gene>
<evidence type="ECO:0000313" key="14">
    <source>
        <dbReference type="EMBL" id="TCT25542.1"/>
    </source>
</evidence>
<dbReference type="OrthoDB" id="9800977at2"/>
<dbReference type="InterPro" id="IPR003265">
    <property type="entry name" value="HhH-GPD_domain"/>
</dbReference>
<dbReference type="SMART" id="SM00478">
    <property type="entry name" value="ENDO3c"/>
    <property type="match status" value="1"/>
</dbReference>
<dbReference type="EC" id="4.2.99.18" evidence="12"/>
<dbReference type="InterPro" id="IPR023170">
    <property type="entry name" value="HhH_base_excis_C"/>
</dbReference>
<evidence type="ECO:0000256" key="5">
    <source>
        <dbReference type="ARBA" id="ARBA00022801"/>
    </source>
</evidence>
<feature type="binding site" evidence="12">
    <location>
        <position position="205"/>
    </location>
    <ligand>
        <name>[4Fe-4S] cluster</name>
        <dbReference type="ChEBI" id="CHEBI:49883"/>
    </ligand>
</feature>
<dbReference type="NCBIfam" id="TIGR01083">
    <property type="entry name" value="nth"/>
    <property type="match status" value="1"/>
</dbReference>
<keyword evidence="2 12" id="KW-0004">4Fe-4S</keyword>
<name>A0A4R3NEA2_9BACI</name>
<dbReference type="Pfam" id="PF10576">
    <property type="entry name" value="EndIII_4Fe-2S"/>
    <property type="match status" value="1"/>
</dbReference>
<comment type="function">
    <text evidence="12">DNA repair enzyme that has both DNA N-glycosylase activity and AP-lyase activity. The DNA N-glycosylase activity releases various damaged pyrimidines from DNA by cleaving the N-glycosidic bond, leaving an AP (apurinic/apyrimidinic) site. The AP-lyase activity cleaves the phosphodiester bond 3' to the AP site by a beta-elimination, leaving a 3'-terminal unsaturated sugar and a product with a terminal 5'-phosphate.</text>
</comment>
<sequence>MLNQKQIRDCLDQMGKMFPEAACELKHSNPFELLIAVVLSAQSTDALVNKVTKNLFKKYKQPEDYLAVSLEELQNDLRSIGLYRNKSKNIRKLCEILIEKYNGQVPQEHSELVKLPGVGRKTANVVVSVAFGQPAIAVDTHVERVSKRLGICRWKDSVLEVEKTLMKKVPKDEWSITHHRMIFFGRYHCKAKNPNCDSCPLLDLCREGQKRMRKQEKATQ</sequence>
<keyword evidence="3 12" id="KW-0479">Metal-binding</keyword>
<feature type="binding site" evidence="12">
    <location>
        <position position="196"/>
    </location>
    <ligand>
        <name>[4Fe-4S] cluster</name>
        <dbReference type="ChEBI" id="CHEBI:49883"/>
    </ligand>
</feature>
<reference evidence="14 15" key="1">
    <citation type="submission" date="2019-03" db="EMBL/GenBank/DDBJ databases">
        <title>Genomic Encyclopedia of Type Strains, Phase IV (KMG-IV): sequencing the most valuable type-strain genomes for metagenomic binning, comparative biology and taxonomic classification.</title>
        <authorList>
            <person name="Goeker M."/>
        </authorList>
    </citation>
    <scope>NUCLEOTIDE SEQUENCE [LARGE SCALE GENOMIC DNA]</scope>
    <source>
        <strain evidence="14 15">DSM 25894</strain>
    </source>
</reference>
<keyword evidence="9 12" id="KW-0234">DNA repair</keyword>
<dbReference type="PIRSF" id="PIRSF001435">
    <property type="entry name" value="Nth"/>
    <property type="match status" value="1"/>
</dbReference>
<keyword evidence="7 12" id="KW-0411">Iron-sulfur</keyword>
<keyword evidence="8 12" id="KW-0238">DNA-binding</keyword>
<evidence type="ECO:0000259" key="13">
    <source>
        <dbReference type="SMART" id="SM00478"/>
    </source>
</evidence>
<evidence type="ECO:0000256" key="4">
    <source>
        <dbReference type="ARBA" id="ARBA00022763"/>
    </source>
</evidence>
<dbReference type="GO" id="GO:0006285">
    <property type="term" value="P:base-excision repair, AP site formation"/>
    <property type="evidence" value="ECO:0007669"/>
    <property type="project" value="TreeGrafter"/>
</dbReference>
<keyword evidence="4 12" id="KW-0227">DNA damage</keyword>
<feature type="binding site" evidence="12">
    <location>
        <position position="199"/>
    </location>
    <ligand>
        <name>[4Fe-4S] cluster</name>
        <dbReference type="ChEBI" id="CHEBI:49883"/>
    </ligand>
</feature>
<comment type="similarity">
    <text evidence="1 12">Belongs to the Nth/MutY family.</text>
</comment>
<dbReference type="InterPro" id="IPR011257">
    <property type="entry name" value="DNA_glycosylase"/>
</dbReference>
<dbReference type="RefSeq" id="WP_132370976.1">
    <property type="nucleotide sequence ID" value="NZ_SMAN01000003.1"/>
</dbReference>
<dbReference type="PROSITE" id="PS01155">
    <property type="entry name" value="ENDONUCLEASE_III_2"/>
    <property type="match status" value="1"/>
</dbReference>
<evidence type="ECO:0000256" key="1">
    <source>
        <dbReference type="ARBA" id="ARBA00008343"/>
    </source>
</evidence>
<dbReference type="InterPro" id="IPR004036">
    <property type="entry name" value="Endonuclease-III-like_CS2"/>
</dbReference>
<keyword evidence="11 12" id="KW-0326">Glycosidase</keyword>
<dbReference type="Gene3D" id="1.10.1670.10">
    <property type="entry name" value="Helix-hairpin-Helix base-excision DNA repair enzymes (C-terminal)"/>
    <property type="match status" value="1"/>
</dbReference>
<evidence type="ECO:0000256" key="9">
    <source>
        <dbReference type="ARBA" id="ARBA00023204"/>
    </source>
</evidence>
<dbReference type="GO" id="GO:0051539">
    <property type="term" value="F:4 iron, 4 sulfur cluster binding"/>
    <property type="evidence" value="ECO:0007669"/>
    <property type="project" value="UniProtKB-UniRule"/>
</dbReference>
<dbReference type="FunFam" id="1.10.1670.10:FF:000001">
    <property type="entry name" value="Endonuclease III"/>
    <property type="match status" value="1"/>
</dbReference>
<dbReference type="GO" id="GO:0140078">
    <property type="term" value="F:class I DNA-(apurinic or apyrimidinic site) endonuclease activity"/>
    <property type="evidence" value="ECO:0007669"/>
    <property type="project" value="UniProtKB-EC"/>
</dbReference>